<sequence length="117" mass="12487">MKRVFVALAAATAVLGVIAPPAGADTVAYLVNVHVRPGYNFPNAEAAIGYGRTICDRVAARMSYAQLVDQVKADFRTADSYQGAYLINQAVNELCPAQIWQLRQSAAGYTYSASITG</sequence>
<proteinExistence type="predicted"/>
<gene>
    <name evidence="3" type="ORF">K0O64_27240</name>
</gene>
<dbReference type="InterPro" id="IPR007969">
    <property type="entry name" value="DUF732"/>
</dbReference>
<feature type="chain" id="PRO_5045108963" evidence="1">
    <location>
        <begin position="25"/>
        <end position="117"/>
    </location>
</feature>
<accession>A0ABX8VFQ4</accession>
<dbReference type="Proteomes" id="UP000825367">
    <property type="component" value="Chromosome"/>
</dbReference>
<protein>
    <submittedName>
        <fullName evidence="3">DUF732 domain-containing protein</fullName>
    </submittedName>
</protein>
<evidence type="ECO:0000256" key="1">
    <source>
        <dbReference type="SAM" id="SignalP"/>
    </source>
</evidence>
<feature type="domain" description="DUF732" evidence="2">
    <location>
        <begin position="28"/>
        <end position="96"/>
    </location>
</feature>
<reference evidence="3 4" key="1">
    <citation type="submission" date="2021-07" db="EMBL/GenBank/DDBJ databases">
        <title>Whole genome sequencing of non-tuberculosis mycobacteria type-strains.</title>
        <authorList>
            <person name="Igarashi Y."/>
            <person name="Osugi A."/>
            <person name="Mitarai S."/>
        </authorList>
    </citation>
    <scope>NUCLEOTIDE SEQUENCE [LARGE SCALE GENOMIC DNA]</scope>
    <source>
        <strain evidence="3 4">JCM 16370</strain>
    </source>
</reference>
<organism evidence="3 4">
    <name type="scientific">Mycolicibacterium pallens</name>
    <dbReference type="NCBI Taxonomy" id="370524"/>
    <lineage>
        <taxon>Bacteria</taxon>
        <taxon>Bacillati</taxon>
        <taxon>Actinomycetota</taxon>
        <taxon>Actinomycetes</taxon>
        <taxon>Mycobacteriales</taxon>
        <taxon>Mycobacteriaceae</taxon>
        <taxon>Mycolicibacterium</taxon>
    </lineage>
</organism>
<evidence type="ECO:0000313" key="4">
    <source>
        <dbReference type="Proteomes" id="UP000825367"/>
    </source>
</evidence>
<name>A0ABX8VFQ4_9MYCO</name>
<dbReference type="Pfam" id="PF05305">
    <property type="entry name" value="DUF732"/>
    <property type="match status" value="1"/>
</dbReference>
<dbReference type="EMBL" id="CP080333">
    <property type="protein sequence ID" value="QYL16637.1"/>
    <property type="molecule type" value="Genomic_DNA"/>
</dbReference>
<evidence type="ECO:0000259" key="2">
    <source>
        <dbReference type="Pfam" id="PF05305"/>
    </source>
</evidence>
<keyword evidence="1" id="KW-0732">Signal</keyword>
<feature type="signal peptide" evidence="1">
    <location>
        <begin position="1"/>
        <end position="24"/>
    </location>
</feature>
<evidence type="ECO:0000313" key="3">
    <source>
        <dbReference type="EMBL" id="QYL16637.1"/>
    </source>
</evidence>
<dbReference type="RefSeq" id="WP_096312478.1">
    <property type="nucleotide sequence ID" value="NZ_BAAAVX010000054.1"/>
</dbReference>
<keyword evidence="4" id="KW-1185">Reference proteome</keyword>